<dbReference type="AlphaFoldDB" id="A0AAD7HC22"/>
<organism evidence="2 3">
    <name type="scientific">Mycena metata</name>
    <dbReference type="NCBI Taxonomy" id="1033252"/>
    <lineage>
        <taxon>Eukaryota</taxon>
        <taxon>Fungi</taxon>
        <taxon>Dikarya</taxon>
        <taxon>Basidiomycota</taxon>
        <taxon>Agaricomycotina</taxon>
        <taxon>Agaricomycetes</taxon>
        <taxon>Agaricomycetidae</taxon>
        <taxon>Agaricales</taxon>
        <taxon>Marasmiineae</taxon>
        <taxon>Mycenaceae</taxon>
        <taxon>Mycena</taxon>
    </lineage>
</organism>
<dbReference type="Proteomes" id="UP001215598">
    <property type="component" value="Unassembled WGS sequence"/>
</dbReference>
<proteinExistence type="predicted"/>
<protein>
    <submittedName>
        <fullName evidence="2">Uncharacterized protein</fullName>
    </submittedName>
</protein>
<comment type="caution">
    <text evidence="2">The sequence shown here is derived from an EMBL/GenBank/DDBJ whole genome shotgun (WGS) entry which is preliminary data.</text>
</comment>
<reference evidence="2" key="1">
    <citation type="submission" date="2023-03" db="EMBL/GenBank/DDBJ databases">
        <title>Massive genome expansion in bonnet fungi (Mycena s.s.) driven by repeated elements and novel gene families across ecological guilds.</title>
        <authorList>
            <consortium name="Lawrence Berkeley National Laboratory"/>
            <person name="Harder C.B."/>
            <person name="Miyauchi S."/>
            <person name="Viragh M."/>
            <person name="Kuo A."/>
            <person name="Thoen E."/>
            <person name="Andreopoulos B."/>
            <person name="Lu D."/>
            <person name="Skrede I."/>
            <person name="Drula E."/>
            <person name="Henrissat B."/>
            <person name="Morin E."/>
            <person name="Kohler A."/>
            <person name="Barry K."/>
            <person name="LaButti K."/>
            <person name="Morin E."/>
            <person name="Salamov A."/>
            <person name="Lipzen A."/>
            <person name="Mereny Z."/>
            <person name="Hegedus B."/>
            <person name="Baldrian P."/>
            <person name="Stursova M."/>
            <person name="Weitz H."/>
            <person name="Taylor A."/>
            <person name="Grigoriev I.V."/>
            <person name="Nagy L.G."/>
            <person name="Martin F."/>
            <person name="Kauserud H."/>
        </authorList>
    </citation>
    <scope>NUCLEOTIDE SEQUENCE</scope>
    <source>
        <strain evidence="2">CBHHK182m</strain>
    </source>
</reference>
<keyword evidence="3" id="KW-1185">Reference proteome</keyword>
<evidence type="ECO:0000256" key="1">
    <source>
        <dbReference type="SAM" id="MobiDB-lite"/>
    </source>
</evidence>
<dbReference type="EMBL" id="JARKIB010000278">
    <property type="protein sequence ID" value="KAJ7717325.1"/>
    <property type="molecule type" value="Genomic_DNA"/>
</dbReference>
<feature type="compositionally biased region" description="Low complexity" evidence="1">
    <location>
        <begin position="149"/>
        <end position="167"/>
    </location>
</feature>
<evidence type="ECO:0000313" key="3">
    <source>
        <dbReference type="Proteomes" id="UP001215598"/>
    </source>
</evidence>
<feature type="region of interest" description="Disordered" evidence="1">
    <location>
        <begin position="137"/>
        <end position="192"/>
    </location>
</feature>
<evidence type="ECO:0000313" key="2">
    <source>
        <dbReference type="EMBL" id="KAJ7717325.1"/>
    </source>
</evidence>
<name>A0AAD7HC22_9AGAR</name>
<sequence length="192" mass="21005">MVQPSQGRHRCLSPCRPAYFCLPPPPPDHLTQPEDPVSPSPCLTPSFLPHPGECIALSSNWAPHRRLLASAHSSCRVHRHALVPASRKVSCPPTSWARTHIFLKTQSRRVFAEFYQATTFLILTLLAAAVCAESNNQQDMEPEDSEPYLNTLDSDTTLATTDTEAAGPTPPPPPNNKKCSGSPVPPRRRCGP</sequence>
<gene>
    <name evidence="2" type="ORF">B0H16DRAFT_1611396</name>
</gene>
<accession>A0AAD7HC22</accession>